<comment type="caution">
    <text evidence="18">The sequence shown here is derived from an EMBL/GenBank/DDBJ whole genome shotgun (WGS) entry which is preliminary data.</text>
</comment>
<evidence type="ECO:0000256" key="6">
    <source>
        <dbReference type="ARBA" id="ARBA00022695"/>
    </source>
</evidence>
<dbReference type="Gene3D" id="3.20.20.140">
    <property type="entry name" value="Metal-dependent hydrolases"/>
    <property type="match status" value="2"/>
</dbReference>
<dbReference type="Gene3D" id="2.40.50.140">
    <property type="entry name" value="Nucleic acid-binding proteins"/>
    <property type="match status" value="1"/>
</dbReference>
<evidence type="ECO:0000256" key="9">
    <source>
        <dbReference type="ARBA" id="ARBA00022801"/>
    </source>
</evidence>
<dbReference type="CDD" id="cd07435">
    <property type="entry name" value="PHP_PolIIIA_POLC"/>
    <property type="match status" value="1"/>
</dbReference>
<evidence type="ECO:0000256" key="3">
    <source>
        <dbReference type="ARBA" id="ARBA00012417"/>
    </source>
</evidence>
<dbReference type="GO" id="GO:0003677">
    <property type="term" value="F:DNA binding"/>
    <property type="evidence" value="ECO:0007669"/>
    <property type="project" value="UniProtKB-UniRule"/>
</dbReference>
<feature type="domain" description="Exonuclease" evidence="16">
    <location>
        <begin position="418"/>
        <end position="584"/>
    </location>
</feature>
<dbReference type="InterPro" id="IPR029460">
    <property type="entry name" value="DNAPol_HHH"/>
</dbReference>
<comment type="catalytic activity">
    <reaction evidence="13 15">
        <text>DNA(n) + a 2'-deoxyribonucleoside 5'-triphosphate = DNA(n+1) + diphosphate</text>
        <dbReference type="Rhea" id="RHEA:22508"/>
        <dbReference type="Rhea" id="RHEA-COMP:17339"/>
        <dbReference type="Rhea" id="RHEA-COMP:17340"/>
        <dbReference type="ChEBI" id="CHEBI:33019"/>
        <dbReference type="ChEBI" id="CHEBI:61560"/>
        <dbReference type="ChEBI" id="CHEBI:173112"/>
        <dbReference type="EC" id="2.7.7.7"/>
    </reaction>
</comment>
<evidence type="ECO:0000259" key="16">
    <source>
        <dbReference type="SMART" id="SM00479"/>
    </source>
</evidence>
<feature type="domain" description="Polymerase/histidinol phosphatase N-terminal" evidence="17">
    <location>
        <begin position="333"/>
        <end position="400"/>
    </location>
</feature>
<dbReference type="Pfam" id="PF01336">
    <property type="entry name" value="tRNA_anti-codon"/>
    <property type="match status" value="1"/>
</dbReference>
<dbReference type="RefSeq" id="WP_101953886.1">
    <property type="nucleotide sequence ID" value="NZ_PKHE01000003.1"/>
</dbReference>
<dbReference type="OrthoDB" id="9804290at2"/>
<keyword evidence="7 15" id="KW-0235">DNA replication</keyword>
<evidence type="ECO:0000256" key="1">
    <source>
        <dbReference type="ARBA" id="ARBA00003452"/>
    </source>
</evidence>
<dbReference type="GO" id="GO:0006261">
    <property type="term" value="P:DNA-templated DNA replication"/>
    <property type="evidence" value="ECO:0007669"/>
    <property type="project" value="UniProtKB-UniRule"/>
</dbReference>
<keyword evidence="6 15" id="KW-0548">Nucleotidyltransferase</keyword>
<dbReference type="NCBIfam" id="NF001688">
    <property type="entry name" value="PRK00448.1"/>
    <property type="match status" value="1"/>
</dbReference>
<dbReference type="InterPro" id="IPR013520">
    <property type="entry name" value="Ribonucl_H"/>
</dbReference>
<dbReference type="CDD" id="cd04484">
    <property type="entry name" value="polC_OBF"/>
    <property type="match status" value="1"/>
</dbReference>
<dbReference type="Gene3D" id="1.10.150.870">
    <property type="match status" value="1"/>
</dbReference>
<protein>
    <recommendedName>
        <fullName evidence="14 15">DNA polymerase III PolC-type</fullName>
        <shortName evidence="15">PolIII</shortName>
        <ecNumber evidence="3 15">2.7.7.7</ecNumber>
    </recommendedName>
</protein>
<keyword evidence="10 15" id="KW-0269">Exonuclease</keyword>
<dbReference type="EC" id="2.7.7.7" evidence="3 15"/>
<evidence type="ECO:0000256" key="14">
    <source>
        <dbReference type="ARBA" id="ARBA00070925"/>
    </source>
</evidence>
<keyword evidence="11 15" id="KW-0239">DNA-directed DNA polymerase</keyword>
<dbReference type="InterPro" id="IPR004365">
    <property type="entry name" value="NA-bd_OB_tRNA"/>
</dbReference>
<dbReference type="NCBIfam" id="TIGR01405">
    <property type="entry name" value="polC_Gram_pos"/>
    <property type="match status" value="1"/>
</dbReference>
<comment type="function">
    <text evidence="12">DNA polymerase III is a complex, multichain enzyme responsible for most of the replicative synthesis in bacteria. This DNA polymerase also exhibits 3' to 5' exonuclease activity. The alpha chain is the DNA polymerase.</text>
</comment>
<dbReference type="NCBIfam" id="TIGR00573">
    <property type="entry name" value="dnaq"/>
    <property type="match status" value="1"/>
</dbReference>
<accession>A0A2I1K4G1</accession>
<dbReference type="PANTHER" id="PTHR32294">
    <property type="entry name" value="DNA POLYMERASE III SUBUNIT ALPHA"/>
    <property type="match status" value="1"/>
</dbReference>
<dbReference type="PANTHER" id="PTHR32294:SF5">
    <property type="entry name" value="DNA POLYMERASE III POLC-TYPE"/>
    <property type="match status" value="1"/>
</dbReference>
<dbReference type="Gene3D" id="6.10.140.1510">
    <property type="match status" value="1"/>
</dbReference>
<dbReference type="InterPro" id="IPR044923">
    <property type="entry name" value="PolC_middle_finger_sf"/>
</dbReference>
<dbReference type="SMART" id="SM00481">
    <property type="entry name" value="POLIIIAc"/>
    <property type="match status" value="1"/>
</dbReference>
<dbReference type="InterPro" id="IPR028112">
    <property type="entry name" value="DNA_PolC-type_N_I"/>
</dbReference>
<dbReference type="InterPro" id="IPR040982">
    <property type="entry name" value="DNA_pol3_finger"/>
</dbReference>
<evidence type="ECO:0000256" key="2">
    <source>
        <dbReference type="ARBA" id="ARBA00004496"/>
    </source>
</evidence>
<evidence type="ECO:0000256" key="13">
    <source>
        <dbReference type="ARBA" id="ARBA00049244"/>
    </source>
</evidence>
<evidence type="ECO:0000256" key="15">
    <source>
        <dbReference type="HAMAP-Rule" id="MF_00356"/>
    </source>
</evidence>
<comment type="similarity">
    <text evidence="15">Belongs to the DNA polymerase type-C family. PolC subfamily.</text>
</comment>
<evidence type="ECO:0000256" key="11">
    <source>
        <dbReference type="ARBA" id="ARBA00022932"/>
    </source>
</evidence>
<reference evidence="18 19" key="1">
    <citation type="submission" date="2017-12" db="EMBL/GenBank/DDBJ databases">
        <title>Phylogenetic diversity of female urinary microbiome.</title>
        <authorList>
            <person name="Thomas-White K."/>
            <person name="Wolfe A.J."/>
        </authorList>
    </citation>
    <scope>NUCLEOTIDE SEQUENCE [LARGE SCALE GENOMIC DNA]</scope>
    <source>
        <strain evidence="18 19">UMB0898</strain>
    </source>
</reference>
<evidence type="ECO:0000256" key="7">
    <source>
        <dbReference type="ARBA" id="ARBA00022705"/>
    </source>
</evidence>
<name>A0A2I1K4G1_9LACT</name>
<evidence type="ECO:0000313" key="18">
    <source>
        <dbReference type="EMBL" id="PKY90442.1"/>
    </source>
</evidence>
<dbReference type="InterPro" id="IPR036397">
    <property type="entry name" value="RNaseH_sf"/>
</dbReference>
<dbReference type="GO" id="GO:0005737">
    <property type="term" value="C:cytoplasm"/>
    <property type="evidence" value="ECO:0007669"/>
    <property type="project" value="UniProtKB-SubCell"/>
</dbReference>
<dbReference type="Pfam" id="PF07733">
    <property type="entry name" value="DNA_pol3_alpha"/>
    <property type="match status" value="2"/>
</dbReference>
<dbReference type="GO" id="GO:0008408">
    <property type="term" value="F:3'-5' exonuclease activity"/>
    <property type="evidence" value="ECO:0007669"/>
    <property type="project" value="UniProtKB-UniRule"/>
</dbReference>
<dbReference type="InterPro" id="IPR012337">
    <property type="entry name" value="RNaseH-like_sf"/>
</dbReference>
<evidence type="ECO:0000256" key="12">
    <source>
        <dbReference type="ARBA" id="ARBA00025611"/>
    </source>
</evidence>
<dbReference type="Pfam" id="PF00929">
    <property type="entry name" value="RNase_T"/>
    <property type="match status" value="1"/>
</dbReference>
<dbReference type="InterPro" id="IPR004013">
    <property type="entry name" value="PHP_dom"/>
</dbReference>
<comment type="function">
    <text evidence="1 15">Required for replicative DNA synthesis. This DNA polymerase also exhibits 3' to 5' exonuclease activity.</text>
</comment>
<keyword evidence="5 15" id="KW-0808">Transferase</keyword>
<dbReference type="Pfam" id="PF14480">
    <property type="entry name" value="DNA_pol3_a_NI"/>
    <property type="match status" value="1"/>
</dbReference>
<gene>
    <name evidence="15 18" type="primary">polC</name>
    <name evidence="18" type="ORF">CYJ57_02105</name>
</gene>
<dbReference type="Pfam" id="PF02811">
    <property type="entry name" value="PHP"/>
    <property type="match status" value="1"/>
</dbReference>
<dbReference type="Proteomes" id="UP000234384">
    <property type="component" value="Unassembled WGS sequence"/>
</dbReference>
<keyword evidence="9 15" id="KW-0378">Hydrolase</keyword>
<dbReference type="SUPFAM" id="SSF160975">
    <property type="entry name" value="AF1531-like"/>
    <property type="match status" value="1"/>
</dbReference>
<dbReference type="HAMAP" id="MF_00356">
    <property type="entry name" value="DNApol_PolC"/>
    <property type="match status" value="1"/>
</dbReference>
<dbReference type="Pfam" id="PF14579">
    <property type="entry name" value="HHH_6"/>
    <property type="match status" value="1"/>
</dbReference>
<evidence type="ECO:0000259" key="17">
    <source>
        <dbReference type="SMART" id="SM00481"/>
    </source>
</evidence>
<dbReference type="InterPro" id="IPR006308">
    <property type="entry name" value="Pol_III_a_PolC-type_gram_pos"/>
</dbReference>
<evidence type="ECO:0000256" key="4">
    <source>
        <dbReference type="ARBA" id="ARBA00022490"/>
    </source>
</evidence>
<dbReference type="InterPro" id="IPR004805">
    <property type="entry name" value="DnaE2/DnaE/PolC"/>
</dbReference>
<dbReference type="FunFam" id="3.30.420.10:FF:000045">
    <property type="entry name" value="3'-5' exonuclease DinG"/>
    <property type="match status" value="1"/>
</dbReference>
<comment type="subcellular location">
    <subcellularLocation>
        <location evidence="2 15">Cytoplasm</location>
    </subcellularLocation>
</comment>
<dbReference type="EMBL" id="PKHE01000003">
    <property type="protein sequence ID" value="PKY90442.1"/>
    <property type="molecule type" value="Genomic_DNA"/>
</dbReference>
<dbReference type="InterPro" id="IPR012340">
    <property type="entry name" value="NA-bd_OB-fold"/>
</dbReference>
<dbReference type="Gene3D" id="1.10.150.700">
    <property type="entry name" value="PolC, middle finger domain"/>
    <property type="match status" value="1"/>
</dbReference>
<dbReference type="InterPro" id="IPR006054">
    <property type="entry name" value="DnaQ"/>
</dbReference>
<proteinExistence type="inferred from homology"/>
<dbReference type="InterPro" id="IPR003141">
    <property type="entry name" value="Pol/His_phosphatase_N"/>
</dbReference>
<keyword evidence="4 15" id="KW-0963">Cytoplasm</keyword>
<dbReference type="CDD" id="cd06127">
    <property type="entry name" value="DEDDh"/>
    <property type="match status" value="1"/>
</dbReference>
<dbReference type="SMART" id="SM00479">
    <property type="entry name" value="EXOIII"/>
    <property type="match status" value="1"/>
</dbReference>
<evidence type="ECO:0000256" key="5">
    <source>
        <dbReference type="ARBA" id="ARBA00022679"/>
    </source>
</evidence>
<dbReference type="Pfam" id="PF17657">
    <property type="entry name" value="DNA_pol3_finger"/>
    <property type="match status" value="1"/>
</dbReference>
<dbReference type="InterPro" id="IPR011708">
    <property type="entry name" value="DNA_pol3_alpha_NTPase_dom"/>
</dbReference>
<keyword evidence="8 15" id="KW-0540">Nuclease</keyword>
<dbReference type="GO" id="GO:0003887">
    <property type="term" value="F:DNA-directed DNA polymerase activity"/>
    <property type="evidence" value="ECO:0007669"/>
    <property type="project" value="UniProtKB-UniRule"/>
</dbReference>
<dbReference type="Gene3D" id="3.30.1900.20">
    <property type="match status" value="2"/>
</dbReference>
<sequence>MSKNRHLFELLLDHLKINDSDLLETLSRTELTKVEMLVQSRTWHFHFLTPNQVPVDQFVYFEQVMREYFQQMGSVEIWWEYQETPTSQSLAAYAQAIMHSCASDLPLLRTMLHQSALMVDPSMIRLGVPSAQYIQTFQTHYEPLLLARFKQAGLADYTFEVYLDETRYEQMSQKTLQRLNEEDEANRIAALEIEKAREQQAPHKEAPQDEDLLIGREPSNKLAIPLVELDQPQNNVVIEGRIFSIDLRALRSGSHLLMMNLTDYTSSITLKMFSNRRNPLEKLEQFKEGEWIRAEGDVTIDRFSNELTFAPRSIRKIIKASRQDQAPEDCRRIELHAHTQMSQLDATNSAKDLIKQAAAWGHKAIAITDHGGVQAFPEAYVAGKDAGIKVIYGLEANIVNDGAEVAYESAPIELAEATYVVFDIETTGLSAIYDDIIEIGAVKMQGGQVIDRFETFVNPGYPIPANITQLTSITDHDVKDAPKLADVLGKFQAFAQGSILVAHNAKFDINFIMKSYDKIGLDATPQPAIDTLELSRLVNPNFGSHGLGQLVKRYNIHLEHHHRAVYDSEATGYLLYKLLEQAQEQFQMTQHDQLNNQLGQGDAYKQGRPFHAILLVKNNAGLKDLFKLVSHSNVDYFYRVPRIPRSLLNQYREDLLIGTACASGEVFTAMMQEGYDEAKELAEYYDYVEIQPPSVYEPLVKDGLIRHQEDVYHILENMIRLGEELDKPVVVTGNVHYLNPEDAIYREVLQGSMKANLNREIHLPPVHFRTTDEMLAEFDFISEEKAQQIVVDTTHHIADLIEEVEVIHSELYPPVIEGADEEIRELTYNKAYELYGNPLPEIVEARIQKELDSIIKHGFAVIYLISQKLVKKSNDDGYLVGSRGSVGSSLVATLTGITEVNPLAPHYYCPSCQFSEFFTDGSSAKSGYDLPDKQCPKCGEKLCKEGQDIPFETFLGFYGDKVPDIDLNFSGEYQSQAHAYTKDLFGVDYVYRAGTIGTVANKTAHGYINGYLEKHAMYLPQAERERIAKGIEGVKRTTGQHPGGIIVIPHYKDVFDFTPIQYPADATGSEWRTTHFDFHSIHDNVLKLDILGHDDPTMIRMLQDLSGIDPISIPAVDTEVMKIFQGTEVLGVTPEQIGSETGTLGIPEFGTAFVRGMLSETRPSTFAELLQISGLSHGTDVWLGNAQDLINQNIVPLSEVIGCRDDIMVVLMQQGLEDSVAFKIMESVRKGRGLTDEWLAEMRAHNVPEWYIDSCLKIKYMFPKAHAAAYVLMALRVAYFKVYYPMYYYCAYFSVRAKDFDLAAMYQGKEMVKQRIQEINEKGFAASQKEKDLLTELEIANEMLERGYHFKMVDIDRSQAHNFVIDGDSLIPPFRAVPGLGANVAEQIVQAREEAPFLSKEDLQKRGKASKSIIEYLDAHQVLSHLPDEDQLSLF</sequence>
<organism evidence="18 19">
    <name type="scientific">Falseniella ignava</name>
    <dbReference type="NCBI Taxonomy" id="137730"/>
    <lineage>
        <taxon>Bacteria</taxon>
        <taxon>Bacillati</taxon>
        <taxon>Bacillota</taxon>
        <taxon>Bacilli</taxon>
        <taxon>Lactobacillales</taxon>
        <taxon>Aerococcaceae</taxon>
        <taxon>Falseniella</taxon>
    </lineage>
</organism>
<evidence type="ECO:0000256" key="8">
    <source>
        <dbReference type="ARBA" id="ARBA00022722"/>
    </source>
</evidence>
<dbReference type="SUPFAM" id="SSF53098">
    <property type="entry name" value="Ribonuclease H-like"/>
    <property type="match status" value="1"/>
</dbReference>
<evidence type="ECO:0000313" key="19">
    <source>
        <dbReference type="Proteomes" id="UP000234384"/>
    </source>
</evidence>
<dbReference type="SUPFAM" id="SSF50249">
    <property type="entry name" value="Nucleic acid-binding proteins"/>
    <property type="match status" value="1"/>
</dbReference>
<dbReference type="Gene3D" id="3.30.420.10">
    <property type="entry name" value="Ribonuclease H-like superfamily/Ribonuclease H"/>
    <property type="match status" value="1"/>
</dbReference>
<evidence type="ECO:0000256" key="10">
    <source>
        <dbReference type="ARBA" id="ARBA00022839"/>
    </source>
</evidence>